<dbReference type="EC" id="3.1.3.48" evidence="5"/>
<dbReference type="GO" id="GO:0030145">
    <property type="term" value="F:manganese ion binding"/>
    <property type="evidence" value="ECO:0007669"/>
    <property type="project" value="UniProtKB-UniRule"/>
</dbReference>
<dbReference type="Proteomes" id="UP000035996">
    <property type="component" value="Unassembled WGS sequence"/>
</dbReference>
<dbReference type="RefSeq" id="WP_048311450.1">
    <property type="nucleotide sequence ID" value="NZ_CP119526.1"/>
</dbReference>
<evidence type="ECO:0000256" key="5">
    <source>
        <dbReference type="PIRNR" id="PIRNR016557"/>
    </source>
</evidence>
<proteinExistence type="inferred from homology"/>
<dbReference type="AlphaFoldDB" id="A0A0J6CXH2"/>
<dbReference type="Pfam" id="PF19567">
    <property type="entry name" value="CpsB_CapC"/>
    <property type="match status" value="1"/>
</dbReference>
<name>A0A0J6CXH2_9BACL</name>
<dbReference type="EMBL" id="LELK01000004">
    <property type="protein sequence ID" value="KMM36739.1"/>
    <property type="molecule type" value="Genomic_DNA"/>
</dbReference>
<evidence type="ECO:0000256" key="1">
    <source>
        <dbReference type="ARBA" id="ARBA00005750"/>
    </source>
</evidence>
<dbReference type="SUPFAM" id="SSF89550">
    <property type="entry name" value="PHP domain-like"/>
    <property type="match status" value="1"/>
</dbReference>
<dbReference type="InterPro" id="IPR016195">
    <property type="entry name" value="Pol/histidinol_Pase-like"/>
</dbReference>
<dbReference type="OrthoDB" id="9788539at2"/>
<dbReference type="Gene3D" id="3.20.20.140">
    <property type="entry name" value="Metal-dependent hydrolases"/>
    <property type="match status" value="1"/>
</dbReference>
<evidence type="ECO:0000256" key="4">
    <source>
        <dbReference type="ARBA" id="ARBA00051722"/>
    </source>
</evidence>
<dbReference type="PANTHER" id="PTHR39181">
    <property type="entry name" value="TYROSINE-PROTEIN PHOSPHATASE YWQE"/>
    <property type="match status" value="1"/>
</dbReference>
<protein>
    <recommendedName>
        <fullName evidence="5">Tyrosine-protein phosphatase</fullName>
        <ecNumber evidence="5">3.1.3.48</ecNumber>
    </recommendedName>
</protein>
<dbReference type="GO" id="GO:0004725">
    <property type="term" value="F:protein tyrosine phosphatase activity"/>
    <property type="evidence" value="ECO:0007669"/>
    <property type="project" value="UniProtKB-UniRule"/>
</dbReference>
<dbReference type="PANTHER" id="PTHR39181:SF1">
    <property type="entry name" value="TYROSINE-PROTEIN PHOSPHATASE YWQE"/>
    <property type="match status" value="1"/>
</dbReference>
<keyword evidence="3 5" id="KW-0904">Protein phosphatase</keyword>
<comment type="caution">
    <text evidence="6">The sequence shown here is derived from an EMBL/GenBank/DDBJ whole genome shotgun (WGS) entry which is preliminary data.</text>
</comment>
<reference evidence="6" key="1">
    <citation type="submission" date="2015-06" db="EMBL/GenBank/DDBJ databases">
        <authorList>
            <person name="Liu B."/>
            <person name="Wang J."/>
            <person name="Zhu Y."/>
            <person name="Liu G."/>
            <person name="Chen Q."/>
            <person name="Zheng C."/>
            <person name="Che J."/>
            <person name="Ge C."/>
            <person name="Shi H."/>
            <person name="Pan Z."/>
            <person name="Liu X."/>
        </authorList>
    </citation>
    <scope>NUCLEOTIDE SEQUENCE [LARGE SCALE GENOMIC DNA]</scope>
    <source>
        <strain evidence="6">DSM 16346</strain>
    </source>
</reference>
<evidence type="ECO:0000256" key="2">
    <source>
        <dbReference type="ARBA" id="ARBA00022801"/>
    </source>
</evidence>
<evidence type="ECO:0000313" key="6">
    <source>
        <dbReference type="EMBL" id="KMM36739.1"/>
    </source>
</evidence>
<comment type="similarity">
    <text evidence="1 5">Belongs to the metallo-dependent hydrolases superfamily. CpsB/CapC family.</text>
</comment>
<dbReference type="PIRSF" id="PIRSF016557">
    <property type="entry name" value="Caps_synth_CpsB"/>
    <property type="match status" value="1"/>
</dbReference>
<evidence type="ECO:0000313" key="7">
    <source>
        <dbReference type="Proteomes" id="UP000035996"/>
    </source>
</evidence>
<dbReference type="InterPro" id="IPR016667">
    <property type="entry name" value="Caps_polysacc_synth_CpsB/CapC"/>
</dbReference>
<dbReference type="PATRIC" id="fig|157733.3.peg.515"/>
<gene>
    <name evidence="6" type="ORF">AB986_12420</name>
</gene>
<sequence>MIDIHCHILPGIDDGAKDTSESVEMARQAVSQGITQVVATPHHKNGSFDNALHDVLKKVSELNSDLQREGINLEILPGQEIRLYGEMIDDLDIDLLTVNNSGVYLLVEFPSSHLPRYANKLLFDLQLKGIVPIIVHPERNREIMENPSKLYQLIKEGALSQVTASSVTGSMGKKIKKFSLDLLSHNLAHFIASDSHNTTTRPFELRHAYETVEQELGTTMRYMLQENPEELIKGRMIDKDMPERIKKKKVLGLF</sequence>
<accession>A0A0J6CXH2</accession>
<keyword evidence="7" id="KW-1185">Reference proteome</keyword>
<keyword evidence="2 5" id="KW-0378">Hydrolase</keyword>
<organism evidence="6 7">
    <name type="scientific">Guptibacillus hwajinpoensis</name>
    <dbReference type="NCBI Taxonomy" id="208199"/>
    <lineage>
        <taxon>Bacteria</taxon>
        <taxon>Bacillati</taxon>
        <taxon>Bacillota</taxon>
        <taxon>Bacilli</taxon>
        <taxon>Bacillales</taxon>
        <taxon>Guptibacillaceae</taxon>
        <taxon>Guptibacillus</taxon>
    </lineage>
</organism>
<comment type="catalytic activity">
    <reaction evidence="4 5">
        <text>O-phospho-L-tyrosyl-[protein] + H2O = L-tyrosyl-[protein] + phosphate</text>
        <dbReference type="Rhea" id="RHEA:10684"/>
        <dbReference type="Rhea" id="RHEA-COMP:10136"/>
        <dbReference type="Rhea" id="RHEA-COMP:20101"/>
        <dbReference type="ChEBI" id="CHEBI:15377"/>
        <dbReference type="ChEBI" id="CHEBI:43474"/>
        <dbReference type="ChEBI" id="CHEBI:46858"/>
        <dbReference type="ChEBI" id="CHEBI:61978"/>
        <dbReference type="EC" id="3.1.3.48"/>
    </reaction>
</comment>
<evidence type="ECO:0000256" key="3">
    <source>
        <dbReference type="ARBA" id="ARBA00022912"/>
    </source>
</evidence>
<dbReference type="STRING" id="157733.AB986_12420"/>